<organism evidence="1">
    <name type="scientific">Lotharella globosa</name>
    <dbReference type="NCBI Taxonomy" id="91324"/>
    <lineage>
        <taxon>Eukaryota</taxon>
        <taxon>Sar</taxon>
        <taxon>Rhizaria</taxon>
        <taxon>Cercozoa</taxon>
        <taxon>Chlorarachniophyceae</taxon>
        <taxon>Lotharella</taxon>
    </lineage>
</organism>
<sequence>MTDFLVCVQHHPTTCLDYSSTSENVEKRLLGKYKALAIGTDEWETKFEETINPTSYPQVAVVFNCKKTSSAIKLMAGGSSSLSSKLALVRDVNTSPAGNILVVFLKSTRENESVDSCYKNDLTSSFENVRAYPQDVEFSHTDELVEVIENNVKSYVLERHYILKGVLKKCIGSLSRLVVDYDMCMMLSLLNEMLAL</sequence>
<proteinExistence type="predicted"/>
<dbReference type="AlphaFoldDB" id="A0A7S4DUA0"/>
<dbReference type="EMBL" id="HBIV01032009">
    <property type="protein sequence ID" value="CAE0671198.1"/>
    <property type="molecule type" value="Transcribed_RNA"/>
</dbReference>
<evidence type="ECO:0000313" key="1">
    <source>
        <dbReference type="EMBL" id="CAE0671198.1"/>
    </source>
</evidence>
<reference evidence="1" key="1">
    <citation type="submission" date="2021-01" db="EMBL/GenBank/DDBJ databases">
        <authorList>
            <person name="Corre E."/>
            <person name="Pelletier E."/>
            <person name="Niang G."/>
            <person name="Scheremetjew M."/>
            <person name="Finn R."/>
            <person name="Kale V."/>
            <person name="Holt S."/>
            <person name="Cochrane G."/>
            <person name="Meng A."/>
            <person name="Brown T."/>
            <person name="Cohen L."/>
        </authorList>
    </citation>
    <scope>NUCLEOTIDE SEQUENCE</scope>
    <source>
        <strain evidence="1">CCCM811</strain>
    </source>
</reference>
<gene>
    <name evidence="1" type="ORF">LGLO00237_LOCUS22841</name>
</gene>
<protein>
    <submittedName>
        <fullName evidence="1">Uncharacterized protein</fullName>
    </submittedName>
</protein>
<name>A0A7S4DUA0_9EUKA</name>
<accession>A0A7S4DUA0</accession>